<dbReference type="AlphaFoldDB" id="A0AAD5QGF3"/>
<dbReference type="SUPFAM" id="SSF51182">
    <property type="entry name" value="RmlC-like cupins"/>
    <property type="match status" value="1"/>
</dbReference>
<protein>
    <submittedName>
        <fullName evidence="1">Uncharacterized protein</fullName>
    </submittedName>
</protein>
<comment type="caution">
    <text evidence="1">The sequence shown here is derived from an EMBL/GenBank/DDBJ whole genome shotgun (WGS) entry which is preliminary data.</text>
</comment>
<sequence>MRSLLFVQRTGKFFFVRFTMQIWHMEPFPCGDRRLPHHIFPPKTITIDQLFQLTGVVYYKVDMSDTTAMKKRLSRVKSERKVNSSEMLTISESIPDFNEKLDDYYEPTTKNLDVVSLVVDGACYYDVEPEEDEWIRIQLEKGDLIVIPKGVSHRFTVTPQNYVQIQRFLPKKPDDVQG</sequence>
<organism evidence="1 2">
    <name type="scientific">Parelaphostrongylus tenuis</name>
    <name type="common">Meningeal worm</name>
    <dbReference type="NCBI Taxonomy" id="148309"/>
    <lineage>
        <taxon>Eukaryota</taxon>
        <taxon>Metazoa</taxon>
        <taxon>Ecdysozoa</taxon>
        <taxon>Nematoda</taxon>
        <taxon>Chromadorea</taxon>
        <taxon>Rhabditida</taxon>
        <taxon>Rhabditina</taxon>
        <taxon>Rhabditomorpha</taxon>
        <taxon>Strongyloidea</taxon>
        <taxon>Metastrongylidae</taxon>
        <taxon>Parelaphostrongylus</taxon>
    </lineage>
</organism>
<name>A0AAD5QGF3_PARTN</name>
<keyword evidence="2" id="KW-1185">Reference proteome</keyword>
<dbReference type="InterPro" id="IPR014710">
    <property type="entry name" value="RmlC-like_jellyroll"/>
</dbReference>
<dbReference type="Pfam" id="PF03079">
    <property type="entry name" value="ARD"/>
    <property type="match status" value="1"/>
</dbReference>
<dbReference type="EMBL" id="JAHQIW010000245">
    <property type="protein sequence ID" value="KAJ1346945.1"/>
    <property type="molecule type" value="Genomic_DNA"/>
</dbReference>
<dbReference type="PANTHER" id="PTHR23418">
    <property type="entry name" value="ACIREDUCTONE DIOXYGENASE"/>
    <property type="match status" value="1"/>
</dbReference>
<evidence type="ECO:0000313" key="1">
    <source>
        <dbReference type="EMBL" id="KAJ1346945.1"/>
    </source>
</evidence>
<dbReference type="GO" id="GO:0006555">
    <property type="term" value="P:methionine metabolic process"/>
    <property type="evidence" value="ECO:0007669"/>
    <property type="project" value="TreeGrafter"/>
</dbReference>
<dbReference type="PANTHER" id="PTHR23418:SF10">
    <property type="entry name" value="INACTIVE ACIREDUCTONE DIOXYGENASE 1-RELATED"/>
    <property type="match status" value="1"/>
</dbReference>
<dbReference type="Proteomes" id="UP001196413">
    <property type="component" value="Unassembled WGS sequence"/>
</dbReference>
<proteinExistence type="predicted"/>
<dbReference type="GO" id="GO:0010309">
    <property type="term" value="F:acireductone dioxygenase [iron(II)-requiring] activity"/>
    <property type="evidence" value="ECO:0007669"/>
    <property type="project" value="InterPro"/>
</dbReference>
<reference evidence="1" key="1">
    <citation type="submission" date="2021-06" db="EMBL/GenBank/DDBJ databases">
        <title>Parelaphostrongylus tenuis whole genome reference sequence.</title>
        <authorList>
            <person name="Garwood T.J."/>
            <person name="Larsen P.A."/>
            <person name="Fountain-Jones N.M."/>
            <person name="Garbe J.R."/>
            <person name="Macchietto M.G."/>
            <person name="Kania S.A."/>
            <person name="Gerhold R.W."/>
            <person name="Richards J.E."/>
            <person name="Wolf T.M."/>
        </authorList>
    </citation>
    <scope>NUCLEOTIDE SEQUENCE</scope>
    <source>
        <strain evidence="1">MNPRO001-30</strain>
        <tissue evidence="1">Meninges</tissue>
    </source>
</reference>
<evidence type="ECO:0000313" key="2">
    <source>
        <dbReference type="Proteomes" id="UP001196413"/>
    </source>
</evidence>
<dbReference type="Gene3D" id="2.60.120.10">
    <property type="entry name" value="Jelly Rolls"/>
    <property type="match status" value="1"/>
</dbReference>
<dbReference type="InterPro" id="IPR004313">
    <property type="entry name" value="ARD"/>
</dbReference>
<gene>
    <name evidence="1" type="ORF">KIN20_001878</name>
</gene>
<dbReference type="CDD" id="cd02232">
    <property type="entry name" value="cupin_ARD"/>
    <property type="match status" value="1"/>
</dbReference>
<accession>A0AAD5QGF3</accession>
<dbReference type="InterPro" id="IPR011051">
    <property type="entry name" value="RmlC_Cupin_sf"/>
</dbReference>